<dbReference type="Proteomes" id="UP000283569">
    <property type="component" value="Unassembled WGS sequence"/>
</dbReference>
<name>A0A420TWU2_GIBIN</name>
<sequence length="397" mass="45791">MDQKRLAQLGRRQTWLSAQIAEGFTYTPPSQIIGRILLHIREACDEAKETYLPTEILVILYGFGNPAIGCHMDCTKDLLEPDAMITPTKILNELPPGRDVTLAMRVFTTKHWVHAYRLHRMQLDKVKTAHLDVYKQAGEDGTLIKQNFTEEGASVYRHSNAPQILSAQRHYELALWFREGLEEDKDGSPKFKRILQFMDPYPREKGVKCLARVASLAMVVNFRLSMAFLTDNMVAHFNLKRPMQQTCLEWMMFRWLECQDNLTRSDGYSNLFKDLMDIENGAEPPCSGYTRFYLYLRAAHHETYLAEEEVGKHTVEHIDSVLEEIDLVFDYVLDKVQEKILDPCDETTENAKKQYGNPAEGDLSQHVSLWPEGLKRTMQALCDLIYDQCPVGHIQEE</sequence>
<proteinExistence type="predicted"/>
<dbReference type="EMBL" id="MRDB01000007">
    <property type="protein sequence ID" value="RKL46006.1"/>
    <property type="molecule type" value="Genomic_DNA"/>
</dbReference>
<reference evidence="1 2" key="1">
    <citation type="journal article" date="2018" name="Sci. Rep.">
        <title>Characterisation of pathogen-specific regions and novel effector candidates in Fusarium oxysporum f. sp. cepae.</title>
        <authorList>
            <person name="Armitage A.D."/>
            <person name="Taylor A."/>
            <person name="Sobczyk M.K."/>
            <person name="Baxter L."/>
            <person name="Greenfield B.P."/>
            <person name="Bates H.J."/>
            <person name="Wilson F."/>
            <person name="Jackson A.C."/>
            <person name="Ott S."/>
            <person name="Harrison R.J."/>
            <person name="Clarkson J.P."/>
        </authorList>
    </citation>
    <scope>NUCLEOTIDE SEQUENCE [LARGE SCALE GENOMIC DNA]</scope>
    <source>
        <strain evidence="1 2">Fp_A8</strain>
    </source>
</reference>
<dbReference type="AlphaFoldDB" id="A0A420TWU2"/>
<comment type="caution">
    <text evidence="1">The sequence shown here is derived from an EMBL/GenBank/DDBJ whole genome shotgun (WGS) entry which is preliminary data.</text>
</comment>
<evidence type="ECO:0000313" key="2">
    <source>
        <dbReference type="Proteomes" id="UP000283569"/>
    </source>
</evidence>
<accession>A0A420TWU2</accession>
<protein>
    <submittedName>
        <fullName evidence="1">Uncharacterized protein</fullName>
    </submittedName>
</protein>
<gene>
    <name evidence="1" type="ORF">BFJ72_g2915</name>
</gene>
<evidence type="ECO:0000313" key="1">
    <source>
        <dbReference type="EMBL" id="RKL46006.1"/>
    </source>
</evidence>
<organism evidence="1 2">
    <name type="scientific">Gibberella intermedia</name>
    <name type="common">Bulb rot disease fungus</name>
    <name type="synonym">Fusarium proliferatum</name>
    <dbReference type="NCBI Taxonomy" id="948311"/>
    <lineage>
        <taxon>Eukaryota</taxon>
        <taxon>Fungi</taxon>
        <taxon>Dikarya</taxon>
        <taxon>Ascomycota</taxon>
        <taxon>Pezizomycotina</taxon>
        <taxon>Sordariomycetes</taxon>
        <taxon>Hypocreomycetidae</taxon>
        <taxon>Hypocreales</taxon>
        <taxon>Nectriaceae</taxon>
        <taxon>Fusarium</taxon>
        <taxon>Fusarium fujikuroi species complex</taxon>
    </lineage>
</organism>